<dbReference type="PIRSF" id="PIRSF000103">
    <property type="entry name" value="HIBADH"/>
    <property type="match status" value="1"/>
</dbReference>
<proteinExistence type="predicted"/>
<dbReference type="OrthoDB" id="9786703at2"/>
<dbReference type="InterPro" id="IPR015815">
    <property type="entry name" value="HIBADH-related"/>
</dbReference>
<dbReference type="Pfam" id="PF14833">
    <property type="entry name" value="NAD_binding_11"/>
    <property type="match status" value="1"/>
</dbReference>
<dbReference type="Gene3D" id="1.10.1040.10">
    <property type="entry name" value="N-(1-d-carboxylethyl)-l-norvaline Dehydrogenase, domain 2"/>
    <property type="match status" value="1"/>
</dbReference>
<dbReference type="InterPro" id="IPR006115">
    <property type="entry name" value="6PGDH_NADP-bd"/>
</dbReference>
<evidence type="ECO:0000259" key="4">
    <source>
        <dbReference type="Pfam" id="PF03446"/>
    </source>
</evidence>
<sequence>MNQSVRTEHRIGMVGVGLMGHGIAKNILSAGYSLAFLDHSGNQPVDDLLAAGAVPCSSAREVAEKADVVLLCVTGSPQVEAVLFEPDGVLEGLAQGTIVVDCSTSLPSSTAKVAARVEEAGGHLVDAAMTRTPKEAEEGRLNLIVGADETLFEALRPLLESFAEVITHAGAVGSGHTLKLLHNYVSLGFSAVLAEATAASRRAGIDDHAFLEVLSKGGGGGVVLERLRPFIESGDASGFRFSVANAHKDLGYYHTMTDELNTTRGVAGAVAALYASVEDQTMAVPELIRLLETRTES</sequence>
<name>A0A3S0XYD9_9GAMM</name>
<comment type="caution">
    <text evidence="6">The sequence shown here is derived from an EMBL/GenBank/DDBJ whole genome shotgun (WGS) entry which is preliminary data.</text>
</comment>
<dbReference type="AlphaFoldDB" id="A0A3S0XYD9"/>
<evidence type="ECO:0000256" key="2">
    <source>
        <dbReference type="ARBA" id="ARBA00023027"/>
    </source>
</evidence>
<feature type="domain" description="6-phosphogluconate dehydrogenase NADP-binding" evidence="4">
    <location>
        <begin position="10"/>
        <end position="170"/>
    </location>
</feature>
<dbReference type="GO" id="GO:0016491">
    <property type="term" value="F:oxidoreductase activity"/>
    <property type="evidence" value="ECO:0007669"/>
    <property type="project" value="UniProtKB-KW"/>
</dbReference>
<evidence type="ECO:0000256" key="3">
    <source>
        <dbReference type="PIRSR" id="PIRSR000103-1"/>
    </source>
</evidence>
<dbReference type="Proteomes" id="UP000287023">
    <property type="component" value="Unassembled WGS sequence"/>
</dbReference>
<dbReference type="Pfam" id="PF03446">
    <property type="entry name" value="NAD_binding_2"/>
    <property type="match status" value="1"/>
</dbReference>
<feature type="domain" description="3-hydroxyisobutyrate dehydrogenase-like NAD-binding" evidence="5">
    <location>
        <begin position="173"/>
        <end position="281"/>
    </location>
</feature>
<reference evidence="6 7" key="1">
    <citation type="submission" date="2018-12" db="EMBL/GenBank/DDBJ databases">
        <title>three novel Halomonas strain isolated from plants.</title>
        <authorList>
            <person name="Sun C."/>
        </authorList>
    </citation>
    <scope>NUCLEOTIDE SEQUENCE [LARGE SCALE GENOMIC DNA]</scope>
    <source>
        <strain evidence="6 7">JCM 18142</strain>
    </source>
</reference>
<dbReference type="InterPro" id="IPR029154">
    <property type="entry name" value="HIBADH-like_NADP-bd"/>
</dbReference>
<dbReference type="Gene3D" id="3.40.50.720">
    <property type="entry name" value="NAD(P)-binding Rossmann-like Domain"/>
    <property type="match status" value="1"/>
</dbReference>
<keyword evidence="1" id="KW-0560">Oxidoreductase</keyword>
<dbReference type="PANTHER" id="PTHR43060">
    <property type="entry name" value="3-HYDROXYISOBUTYRATE DEHYDROGENASE-LIKE 1, MITOCHONDRIAL-RELATED"/>
    <property type="match status" value="1"/>
</dbReference>
<dbReference type="InterPro" id="IPR008927">
    <property type="entry name" value="6-PGluconate_DH-like_C_sf"/>
</dbReference>
<dbReference type="EMBL" id="RZHF01000006">
    <property type="protein sequence ID" value="RUR33178.1"/>
    <property type="molecule type" value="Genomic_DNA"/>
</dbReference>
<protein>
    <submittedName>
        <fullName evidence="6">NAD(P)-dependent oxidoreductase</fullName>
    </submittedName>
</protein>
<dbReference type="InterPro" id="IPR036291">
    <property type="entry name" value="NAD(P)-bd_dom_sf"/>
</dbReference>
<evidence type="ECO:0000313" key="7">
    <source>
        <dbReference type="Proteomes" id="UP000287023"/>
    </source>
</evidence>
<dbReference type="PANTHER" id="PTHR43060:SF15">
    <property type="entry name" value="3-HYDROXYISOBUTYRATE DEHYDROGENASE-LIKE 1, MITOCHONDRIAL-RELATED"/>
    <property type="match status" value="1"/>
</dbReference>
<evidence type="ECO:0000256" key="1">
    <source>
        <dbReference type="ARBA" id="ARBA00023002"/>
    </source>
</evidence>
<keyword evidence="2" id="KW-0520">NAD</keyword>
<dbReference type="GO" id="GO:0051287">
    <property type="term" value="F:NAD binding"/>
    <property type="evidence" value="ECO:0007669"/>
    <property type="project" value="InterPro"/>
</dbReference>
<dbReference type="RefSeq" id="WP_127060673.1">
    <property type="nucleotide sequence ID" value="NZ_RZHF01000006.1"/>
</dbReference>
<feature type="active site" evidence="3">
    <location>
        <position position="179"/>
    </location>
</feature>
<dbReference type="InterPro" id="IPR013328">
    <property type="entry name" value="6PGD_dom2"/>
</dbReference>
<organism evidence="6 7">
    <name type="scientific">Vreelandella nanhaiensis</name>
    <dbReference type="NCBI Taxonomy" id="1258546"/>
    <lineage>
        <taxon>Bacteria</taxon>
        <taxon>Pseudomonadati</taxon>
        <taxon>Pseudomonadota</taxon>
        <taxon>Gammaproteobacteria</taxon>
        <taxon>Oceanospirillales</taxon>
        <taxon>Halomonadaceae</taxon>
        <taxon>Vreelandella</taxon>
    </lineage>
</organism>
<dbReference type="GO" id="GO:0050661">
    <property type="term" value="F:NADP binding"/>
    <property type="evidence" value="ECO:0007669"/>
    <property type="project" value="InterPro"/>
</dbReference>
<evidence type="ECO:0000313" key="6">
    <source>
        <dbReference type="EMBL" id="RUR33178.1"/>
    </source>
</evidence>
<dbReference type="SUPFAM" id="SSF48179">
    <property type="entry name" value="6-phosphogluconate dehydrogenase C-terminal domain-like"/>
    <property type="match status" value="1"/>
</dbReference>
<keyword evidence="7" id="KW-1185">Reference proteome</keyword>
<accession>A0A3S0XYD9</accession>
<gene>
    <name evidence="6" type="ORF">ELY38_06395</name>
</gene>
<dbReference type="SUPFAM" id="SSF51735">
    <property type="entry name" value="NAD(P)-binding Rossmann-fold domains"/>
    <property type="match status" value="1"/>
</dbReference>
<evidence type="ECO:0000259" key="5">
    <source>
        <dbReference type="Pfam" id="PF14833"/>
    </source>
</evidence>